<dbReference type="NCBIfam" id="TIGR00518">
    <property type="entry name" value="alaDH"/>
    <property type="match status" value="1"/>
</dbReference>
<organism evidence="13 14">
    <name type="scientific">Fimbriimonas ginsengisoli</name>
    <dbReference type="NCBI Taxonomy" id="1005039"/>
    <lineage>
        <taxon>Bacteria</taxon>
        <taxon>Bacillati</taxon>
        <taxon>Armatimonadota</taxon>
        <taxon>Fimbriimonadia</taxon>
        <taxon>Fimbriimonadales</taxon>
        <taxon>Fimbriimonadaceae</taxon>
        <taxon>Fimbriimonas</taxon>
    </lineage>
</organism>
<feature type="binding site" evidence="9">
    <location>
        <position position="202"/>
    </location>
    <ligand>
        <name>NAD(+)</name>
        <dbReference type="ChEBI" id="CHEBI:57540"/>
    </ligand>
</feature>
<dbReference type="SUPFAM" id="SSF52283">
    <property type="entry name" value="Formate/glycerate dehydrogenase catalytic domain-like"/>
    <property type="match status" value="1"/>
</dbReference>
<evidence type="ECO:0000313" key="14">
    <source>
        <dbReference type="Proteomes" id="UP000727962"/>
    </source>
</evidence>
<keyword evidence="4 6" id="KW-0560">Oxidoreductase</keyword>
<evidence type="ECO:0000256" key="3">
    <source>
        <dbReference type="ARBA" id="ARBA00012897"/>
    </source>
</evidence>
<accession>A0A931LXH6</accession>
<dbReference type="GO" id="GO:0000286">
    <property type="term" value="F:alanine dehydrogenase activity"/>
    <property type="evidence" value="ECO:0007669"/>
    <property type="project" value="UniProtKB-UniRule"/>
</dbReference>
<evidence type="ECO:0000259" key="11">
    <source>
        <dbReference type="SMART" id="SM01002"/>
    </source>
</evidence>
<gene>
    <name evidence="13" type="primary">ald</name>
    <name evidence="13" type="ORF">HYR64_10345</name>
</gene>
<feature type="binding site" evidence="9">
    <location>
        <position position="133"/>
    </location>
    <ligand>
        <name>NAD(+)</name>
        <dbReference type="ChEBI" id="CHEBI:57540"/>
    </ligand>
</feature>
<evidence type="ECO:0000256" key="8">
    <source>
        <dbReference type="PIRSR" id="PIRSR000183-2"/>
    </source>
</evidence>
<evidence type="ECO:0000256" key="6">
    <source>
        <dbReference type="PIRNR" id="PIRNR000183"/>
    </source>
</evidence>
<feature type="binding site" evidence="8">
    <location>
        <position position="15"/>
    </location>
    <ligand>
        <name>substrate</name>
    </ligand>
</feature>
<feature type="binding site" evidence="9">
    <location>
        <position position="219"/>
    </location>
    <ligand>
        <name>NAD(+)</name>
        <dbReference type="ChEBI" id="CHEBI:57540"/>
    </ligand>
</feature>
<dbReference type="GO" id="GO:0042853">
    <property type="term" value="P:L-alanine catabolic process"/>
    <property type="evidence" value="ECO:0007669"/>
    <property type="project" value="InterPro"/>
</dbReference>
<feature type="active site" description="Proton donor/acceptor" evidence="7">
    <location>
        <position position="269"/>
    </location>
</feature>
<evidence type="ECO:0000256" key="10">
    <source>
        <dbReference type="PIRSR" id="PIRSR000183-4"/>
    </source>
</evidence>
<keyword evidence="5 6" id="KW-0520">NAD</keyword>
<dbReference type="SMART" id="SM01003">
    <property type="entry name" value="AlaDh_PNT_N"/>
    <property type="match status" value="1"/>
</dbReference>
<evidence type="ECO:0000256" key="9">
    <source>
        <dbReference type="PIRSR" id="PIRSR000183-3"/>
    </source>
</evidence>
<proteinExistence type="inferred from homology"/>
<dbReference type="EC" id="1.4.1.1" evidence="3 6"/>
<feature type="domain" description="Alanine dehydrogenase/pyridine nucleotide transhydrogenase NAD(H)-binding" evidence="11">
    <location>
        <begin position="148"/>
        <end position="296"/>
    </location>
</feature>
<dbReference type="Proteomes" id="UP000727962">
    <property type="component" value="Unassembled WGS sequence"/>
</dbReference>
<dbReference type="InterPro" id="IPR007698">
    <property type="entry name" value="AlaDH/PNT_NAD(H)-bd"/>
</dbReference>
<evidence type="ECO:0000259" key="12">
    <source>
        <dbReference type="SMART" id="SM01003"/>
    </source>
</evidence>
<dbReference type="PANTHER" id="PTHR42795">
    <property type="entry name" value="ALANINE DEHYDROGENASE"/>
    <property type="match status" value="1"/>
</dbReference>
<dbReference type="GO" id="GO:0000166">
    <property type="term" value="F:nucleotide binding"/>
    <property type="evidence" value="ECO:0007669"/>
    <property type="project" value="UniProtKB-KW"/>
</dbReference>
<feature type="binding site" evidence="9">
    <location>
        <begin position="266"/>
        <end position="269"/>
    </location>
    <ligand>
        <name>NAD(+)</name>
        <dbReference type="ChEBI" id="CHEBI:57540"/>
    </ligand>
</feature>
<protein>
    <recommendedName>
        <fullName evidence="3 6">Alanine dehydrogenase</fullName>
        <ecNumber evidence="3 6">1.4.1.1</ecNumber>
    </recommendedName>
</protein>
<evidence type="ECO:0000256" key="2">
    <source>
        <dbReference type="ARBA" id="ARBA00005689"/>
    </source>
</evidence>
<feature type="domain" description="Alanine dehydrogenase/pyridine nucleotide transhydrogenase N-terminal" evidence="12">
    <location>
        <begin position="4"/>
        <end position="136"/>
    </location>
</feature>
<feature type="active site" description="Proton donor/acceptor" evidence="7">
    <location>
        <position position="95"/>
    </location>
</feature>
<feature type="binding site" evidence="9">
    <location>
        <position position="197"/>
    </location>
    <ligand>
        <name>NAD(+)</name>
        <dbReference type="ChEBI" id="CHEBI:57540"/>
    </ligand>
</feature>
<dbReference type="Gene3D" id="3.40.50.720">
    <property type="entry name" value="NAD(P)-binding Rossmann-like Domain"/>
    <property type="match status" value="2"/>
</dbReference>
<dbReference type="AlphaFoldDB" id="A0A931LXH6"/>
<dbReference type="InterPro" id="IPR036291">
    <property type="entry name" value="NAD(P)-bd_dom_sf"/>
</dbReference>
<evidence type="ECO:0000256" key="4">
    <source>
        <dbReference type="ARBA" id="ARBA00023002"/>
    </source>
</evidence>
<dbReference type="Pfam" id="PF01262">
    <property type="entry name" value="AlaDh_PNT_C"/>
    <property type="match status" value="1"/>
</dbReference>
<dbReference type="CDD" id="cd05305">
    <property type="entry name" value="L-AlaDH"/>
    <property type="match status" value="1"/>
</dbReference>
<reference evidence="13" key="1">
    <citation type="submission" date="2020-07" db="EMBL/GenBank/DDBJ databases">
        <title>Huge and variable diversity of episymbiotic CPR bacteria and DPANN archaea in groundwater ecosystems.</title>
        <authorList>
            <person name="He C.Y."/>
            <person name="Keren R."/>
            <person name="Whittaker M."/>
            <person name="Farag I.F."/>
            <person name="Doudna J."/>
            <person name="Cate J.H.D."/>
            <person name="Banfield J.F."/>
        </authorList>
    </citation>
    <scope>NUCLEOTIDE SEQUENCE</scope>
    <source>
        <strain evidence="13">NC_groundwater_17_Pr7_B-0.1um_64_12</strain>
    </source>
</reference>
<evidence type="ECO:0000256" key="5">
    <source>
        <dbReference type="ARBA" id="ARBA00023027"/>
    </source>
</evidence>
<dbReference type="InterPro" id="IPR008141">
    <property type="entry name" value="Ala_DH"/>
</dbReference>
<dbReference type="GO" id="GO:0005886">
    <property type="term" value="C:plasma membrane"/>
    <property type="evidence" value="ECO:0007669"/>
    <property type="project" value="TreeGrafter"/>
</dbReference>
<dbReference type="EMBL" id="JACOSL010000064">
    <property type="protein sequence ID" value="MBI1757492.1"/>
    <property type="molecule type" value="Genomic_DNA"/>
</dbReference>
<evidence type="ECO:0000256" key="7">
    <source>
        <dbReference type="PIRSR" id="PIRSR000183-1"/>
    </source>
</evidence>
<sequence>MTVGVPREVKDDEYRVALTPAGVMALREHGHEVVVETGAGAGTHIEDSDYADAGARIAAVESVWAQANLIVKVKEPRPVEFPRIRPGQLIFTYFHFAADEELMHAMVKSKAYCIAYETVEMPNGSLPLLTPMSEVAGRLSIQEGAKYLERPMGGRGVLLSGVPGTRPGVVGIIGAGVVGINALKVAAGFGATVYVLDVNLDRLRYLDDVFPNNVITLHSNPGTIREVLQECDLLIGAVYKTGTRAPVLVTREMLKLMKPGSVIVDVCVDQGGCIETTKATTHRNPVYEVDGVIHYAVANMPGAVAHTSTYALTNATLPYVLKLADHGLDALRADLPLRKGLNVADGKVTLEAIATQYGYAYMPAESLLAAGEASLA</sequence>
<keyword evidence="9" id="KW-0547">Nucleotide-binding</keyword>
<dbReference type="PIRSF" id="PIRSF000183">
    <property type="entry name" value="Alanine_dh"/>
    <property type="match status" value="1"/>
</dbReference>
<dbReference type="Pfam" id="PF05222">
    <property type="entry name" value="AlaDh_PNT_N"/>
    <property type="match status" value="1"/>
</dbReference>
<evidence type="ECO:0000313" key="13">
    <source>
        <dbReference type="EMBL" id="MBI1757492.1"/>
    </source>
</evidence>
<feature type="binding site" evidence="10">
    <location>
        <position position="326"/>
    </location>
    <ligand>
        <name>Mg(2+)</name>
        <dbReference type="ChEBI" id="CHEBI:18420"/>
    </ligand>
</feature>
<comment type="pathway">
    <text evidence="1">Amino-acid degradation; L-alanine degradation via dehydrogenase pathway; NH(3) and pyruvate from L-alanine: step 1/1.</text>
</comment>
<dbReference type="SUPFAM" id="SSF51735">
    <property type="entry name" value="NAD(P)-binding Rossmann-fold domains"/>
    <property type="match status" value="1"/>
</dbReference>
<feature type="binding site" evidence="9">
    <location>
        <begin position="297"/>
        <end position="300"/>
    </location>
    <ligand>
        <name>NAD(+)</name>
        <dbReference type="ChEBI" id="CHEBI:57540"/>
    </ligand>
</feature>
<name>A0A931LXH6_FIMGI</name>
<dbReference type="SMART" id="SM01002">
    <property type="entry name" value="AlaDh_PNT_C"/>
    <property type="match status" value="1"/>
</dbReference>
<comment type="similarity">
    <text evidence="2 6">Belongs to the AlaDH/PNT family.</text>
</comment>
<comment type="catalytic activity">
    <reaction evidence="6">
        <text>L-alanine + NAD(+) + H2O = pyruvate + NH4(+) + NADH + H(+)</text>
        <dbReference type="Rhea" id="RHEA:18405"/>
        <dbReference type="ChEBI" id="CHEBI:15361"/>
        <dbReference type="ChEBI" id="CHEBI:15377"/>
        <dbReference type="ChEBI" id="CHEBI:15378"/>
        <dbReference type="ChEBI" id="CHEBI:28938"/>
        <dbReference type="ChEBI" id="CHEBI:57540"/>
        <dbReference type="ChEBI" id="CHEBI:57945"/>
        <dbReference type="ChEBI" id="CHEBI:57972"/>
        <dbReference type="EC" id="1.4.1.1"/>
    </reaction>
</comment>
<dbReference type="PANTHER" id="PTHR42795:SF1">
    <property type="entry name" value="ALANINE DEHYDROGENASE"/>
    <property type="match status" value="1"/>
</dbReference>
<dbReference type="FunFam" id="3.40.50.720:FF:000049">
    <property type="entry name" value="Alanine dehydrogenase"/>
    <property type="match status" value="1"/>
</dbReference>
<evidence type="ECO:0000256" key="1">
    <source>
        <dbReference type="ARBA" id="ARBA00005206"/>
    </source>
</evidence>
<comment type="caution">
    <text evidence="13">The sequence shown here is derived from an EMBL/GenBank/DDBJ whole genome shotgun (WGS) entry which is preliminary data.</text>
</comment>
<dbReference type="InterPro" id="IPR007886">
    <property type="entry name" value="AlaDH/PNT_N"/>
</dbReference>
<feature type="binding site" evidence="8">
    <location>
        <position position="74"/>
    </location>
    <ligand>
        <name>substrate</name>
    </ligand>
</feature>